<dbReference type="EMBL" id="JAVAMP010000002">
    <property type="protein sequence ID" value="MDP5273635.1"/>
    <property type="molecule type" value="Genomic_DNA"/>
</dbReference>
<protein>
    <submittedName>
        <fullName evidence="2">Uncharacterized protein</fullName>
    </submittedName>
</protein>
<keyword evidence="1" id="KW-0812">Transmembrane</keyword>
<evidence type="ECO:0000256" key="1">
    <source>
        <dbReference type="SAM" id="Phobius"/>
    </source>
</evidence>
<keyword evidence="3" id="KW-1185">Reference proteome</keyword>
<reference evidence="2 3" key="1">
    <citation type="submission" date="2023-08" db="EMBL/GenBank/DDBJ databases">
        <authorList>
            <person name="Park J.-S."/>
        </authorList>
    </citation>
    <scope>NUCLEOTIDE SEQUENCE [LARGE SCALE GENOMIC DNA]</scope>
    <source>
        <strain evidence="2 3">2205SS18-9</strain>
    </source>
</reference>
<evidence type="ECO:0000313" key="3">
    <source>
        <dbReference type="Proteomes" id="UP001231941"/>
    </source>
</evidence>
<accession>A0ABT9IWC3</accession>
<dbReference type="RefSeq" id="WP_305990944.1">
    <property type="nucleotide sequence ID" value="NZ_JAVAMP010000002.1"/>
</dbReference>
<gene>
    <name evidence="2" type="ORF">Q5Y73_05940</name>
</gene>
<evidence type="ECO:0000313" key="2">
    <source>
        <dbReference type="EMBL" id="MDP5273635.1"/>
    </source>
</evidence>
<organism evidence="2 3">
    <name type="scientific">Chengkuizengella axinellae</name>
    <dbReference type="NCBI Taxonomy" id="3064388"/>
    <lineage>
        <taxon>Bacteria</taxon>
        <taxon>Bacillati</taxon>
        <taxon>Bacillota</taxon>
        <taxon>Bacilli</taxon>
        <taxon>Bacillales</taxon>
        <taxon>Paenibacillaceae</taxon>
        <taxon>Chengkuizengella</taxon>
    </lineage>
</organism>
<keyword evidence="1" id="KW-1133">Transmembrane helix</keyword>
<keyword evidence="1" id="KW-0472">Membrane</keyword>
<comment type="caution">
    <text evidence="2">The sequence shown here is derived from an EMBL/GenBank/DDBJ whole genome shotgun (WGS) entry which is preliminary data.</text>
</comment>
<dbReference type="Proteomes" id="UP001231941">
    <property type="component" value="Unassembled WGS sequence"/>
</dbReference>
<sequence length="52" mass="5706">MKSYLMHSSLRGKPWIGFIGGVTAAALVLFRVNILFVILGAVIIVILLKSFM</sequence>
<feature type="transmembrane region" description="Helical" evidence="1">
    <location>
        <begin position="15"/>
        <end position="48"/>
    </location>
</feature>
<proteinExistence type="predicted"/>
<name>A0ABT9IWC3_9BACL</name>